<gene>
    <name evidence="2" type="ORF">A2845_04895</name>
</gene>
<name>A0A1G2CWD6_9BACT</name>
<feature type="transmembrane region" description="Helical" evidence="1">
    <location>
        <begin position="79"/>
        <end position="104"/>
    </location>
</feature>
<accession>A0A1G2CWD6</accession>
<organism evidence="2 3">
    <name type="scientific">Candidatus Lloydbacteria bacterium RIFCSPHIGHO2_01_FULL_49_22</name>
    <dbReference type="NCBI Taxonomy" id="1798658"/>
    <lineage>
        <taxon>Bacteria</taxon>
        <taxon>Candidatus Lloydiibacteriota</taxon>
    </lineage>
</organism>
<keyword evidence="1" id="KW-0472">Membrane</keyword>
<evidence type="ECO:0000256" key="1">
    <source>
        <dbReference type="SAM" id="Phobius"/>
    </source>
</evidence>
<evidence type="ECO:0000313" key="2">
    <source>
        <dbReference type="EMBL" id="OGZ05664.1"/>
    </source>
</evidence>
<keyword evidence="1" id="KW-0812">Transmembrane</keyword>
<protein>
    <submittedName>
        <fullName evidence="2">Uncharacterized protein</fullName>
    </submittedName>
</protein>
<dbReference type="Proteomes" id="UP000177122">
    <property type="component" value="Unassembled WGS sequence"/>
</dbReference>
<reference evidence="2 3" key="1">
    <citation type="journal article" date="2016" name="Nat. Commun.">
        <title>Thousands of microbial genomes shed light on interconnected biogeochemical processes in an aquifer system.</title>
        <authorList>
            <person name="Anantharaman K."/>
            <person name="Brown C.T."/>
            <person name="Hug L.A."/>
            <person name="Sharon I."/>
            <person name="Castelle C.J."/>
            <person name="Probst A.J."/>
            <person name="Thomas B.C."/>
            <person name="Singh A."/>
            <person name="Wilkins M.J."/>
            <person name="Karaoz U."/>
            <person name="Brodie E.L."/>
            <person name="Williams K.H."/>
            <person name="Hubbard S.S."/>
            <person name="Banfield J.F."/>
        </authorList>
    </citation>
    <scope>NUCLEOTIDE SEQUENCE [LARGE SCALE GENOMIC DNA]</scope>
</reference>
<feature type="transmembrane region" description="Helical" evidence="1">
    <location>
        <begin position="48"/>
        <end position="67"/>
    </location>
</feature>
<evidence type="ECO:0000313" key="3">
    <source>
        <dbReference type="Proteomes" id="UP000177122"/>
    </source>
</evidence>
<comment type="caution">
    <text evidence="2">The sequence shown here is derived from an EMBL/GenBank/DDBJ whole genome shotgun (WGS) entry which is preliminary data.</text>
</comment>
<dbReference type="EMBL" id="MHLI01000008">
    <property type="protein sequence ID" value="OGZ05664.1"/>
    <property type="molecule type" value="Genomic_DNA"/>
</dbReference>
<keyword evidence="1" id="KW-1133">Transmembrane helix</keyword>
<proteinExistence type="predicted"/>
<dbReference type="AlphaFoldDB" id="A0A1G2CWD6"/>
<feature type="transmembrane region" description="Helical" evidence="1">
    <location>
        <begin position="20"/>
        <end position="41"/>
    </location>
</feature>
<sequence length="105" mass="12183">MSKLFWANFFQMVFKLFQWIIFLGPLILGIIAGPICANLMAPEDLMSVSLYVFFGSTIGVWFIIFLVDKYYLKDEDGGLVIIWLWFIVGGVLFEITLWGTHFLFQ</sequence>